<evidence type="ECO:0000313" key="2">
    <source>
        <dbReference type="Proteomes" id="UP000054736"/>
    </source>
</evidence>
<gene>
    <name evidence="1" type="ORF">Ldro_2709</name>
</gene>
<evidence type="ECO:0000313" key="1">
    <source>
        <dbReference type="EMBL" id="KTC84545.1"/>
    </source>
</evidence>
<dbReference type="Proteomes" id="UP000054736">
    <property type="component" value="Unassembled WGS sequence"/>
</dbReference>
<reference evidence="1 2" key="1">
    <citation type="submission" date="2015-11" db="EMBL/GenBank/DDBJ databases">
        <title>Genomic analysis of 38 Legionella species identifies large and diverse effector repertoires.</title>
        <authorList>
            <person name="Burstein D."/>
            <person name="Amaro F."/>
            <person name="Zusman T."/>
            <person name="Lifshitz Z."/>
            <person name="Cohen O."/>
            <person name="Gilbert J.A."/>
            <person name="Pupko T."/>
            <person name="Shuman H.A."/>
            <person name="Segal G."/>
        </authorList>
    </citation>
    <scope>NUCLEOTIDE SEQUENCE [LARGE SCALE GENOMIC DNA]</scope>
    <source>
        <strain evidence="1 2">ATCC 700990</strain>
    </source>
</reference>
<dbReference type="AlphaFoldDB" id="A0A0W0SMR1"/>
<proteinExistence type="predicted"/>
<sequence length="180" mass="20616">MYKALTSHAKSLLENIKATFRQFKNQYAYELKAITPCTITNKHRVEVKVTGKGQNLNFYAEEVASDNNFLLGFCSTDIRTIVYLATSDKYEAILAEEKVKKSLELIRSKNIDGNKSIQLRDKKTGNIIIKTLKDFNDLDIIEKLTSHDAYKLGYLAGQEQSWLSSLRLKVIKKHDLTNHE</sequence>
<dbReference type="RefSeq" id="WP_058496987.1">
    <property type="nucleotide sequence ID" value="NZ_CAAAIU010000004.1"/>
</dbReference>
<name>A0A0W0SMR1_9GAMM</name>
<organism evidence="1 2">
    <name type="scientific">Legionella drozanskii LLAP-1</name>
    <dbReference type="NCBI Taxonomy" id="1212489"/>
    <lineage>
        <taxon>Bacteria</taxon>
        <taxon>Pseudomonadati</taxon>
        <taxon>Pseudomonadota</taxon>
        <taxon>Gammaproteobacteria</taxon>
        <taxon>Legionellales</taxon>
        <taxon>Legionellaceae</taxon>
        <taxon>Legionella</taxon>
    </lineage>
</organism>
<protein>
    <submittedName>
        <fullName evidence="1">Uncharacterized protein</fullName>
    </submittedName>
</protein>
<dbReference type="EMBL" id="LNXY01000031">
    <property type="protein sequence ID" value="KTC84545.1"/>
    <property type="molecule type" value="Genomic_DNA"/>
</dbReference>
<comment type="caution">
    <text evidence="1">The sequence shown here is derived from an EMBL/GenBank/DDBJ whole genome shotgun (WGS) entry which is preliminary data.</text>
</comment>
<dbReference type="STRING" id="1212489.Ldro_2709"/>
<dbReference type="PATRIC" id="fig|1212489.4.peg.2856"/>
<keyword evidence="2" id="KW-1185">Reference proteome</keyword>
<accession>A0A0W0SMR1</accession>